<comment type="caution">
    <text evidence="2">The sequence shown here is derived from an EMBL/GenBank/DDBJ whole genome shotgun (WGS) entry which is preliminary data.</text>
</comment>
<sequence>MDINNLLSGFLGAVIALILAEGWRLGLMAWERKKKREIFVAYIKNVIKPGLQAYIKDTLALKTDIQTYPNHDTIYNHHKFNMLPSLNADIFKELGFNELYFLTKDFDLHEKVIDIYHCIDYLKATMPYESHQNFIDQCDAHFKEKGCKTVDDLIAHAKDCVTINDIKLVADGNLNLRLDSAKSSLLSCETIMERI</sequence>
<evidence type="ECO:0000313" key="2">
    <source>
        <dbReference type="EMBL" id="TCD18938.1"/>
    </source>
</evidence>
<gene>
    <name evidence="2" type="ORF">EZ456_20800</name>
</gene>
<reference evidence="2 3" key="1">
    <citation type="submission" date="2019-02" db="EMBL/GenBank/DDBJ databases">
        <title>Pedobacter sp. RP-3-21 sp. nov., isolated from Arctic soil.</title>
        <authorList>
            <person name="Dahal R.H."/>
        </authorList>
    </citation>
    <scope>NUCLEOTIDE SEQUENCE [LARGE SCALE GENOMIC DNA]</scope>
    <source>
        <strain evidence="2 3">RP-3-21</strain>
    </source>
</reference>
<keyword evidence="1" id="KW-0472">Membrane</keyword>
<dbReference type="RefSeq" id="WP_131533498.1">
    <property type="nucleotide sequence ID" value="NZ_SJSO01000023.1"/>
</dbReference>
<keyword evidence="3" id="KW-1185">Reference proteome</keyword>
<keyword evidence="1" id="KW-1133">Transmembrane helix</keyword>
<feature type="transmembrane region" description="Helical" evidence="1">
    <location>
        <begin position="6"/>
        <end position="27"/>
    </location>
</feature>
<name>A0A4R0PLJ1_9SPHI</name>
<protein>
    <submittedName>
        <fullName evidence="2">Uncharacterized protein</fullName>
    </submittedName>
</protein>
<proteinExistence type="predicted"/>
<keyword evidence="1" id="KW-0812">Transmembrane</keyword>
<dbReference type="AlphaFoldDB" id="A0A4R0PLJ1"/>
<evidence type="ECO:0000256" key="1">
    <source>
        <dbReference type="SAM" id="Phobius"/>
    </source>
</evidence>
<dbReference type="Proteomes" id="UP000293925">
    <property type="component" value="Unassembled WGS sequence"/>
</dbReference>
<organism evidence="2 3">
    <name type="scientific">Pedobacter psychrodurus</name>
    <dbReference type="NCBI Taxonomy" id="2530456"/>
    <lineage>
        <taxon>Bacteria</taxon>
        <taxon>Pseudomonadati</taxon>
        <taxon>Bacteroidota</taxon>
        <taxon>Sphingobacteriia</taxon>
        <taxon>Sphingobacteriales</taxon>
        <taxon>Sphingobacteriaceae</taxon>
        <taxon>Pedobacter</taxon>
    </lineage>
</organism>
<accession>A0A4R0PLJ1</accession>
<dbReference type="EMBL" id="SJSO01000023">
    <property type="protein sequence ID" value="TCD18938.1"/>
    <property type="molecule type" value="Genomic_DNA"/>
</dbReference>
<evidence type="ECO:0000313" key="3">
    <source>
        <dbReference type="Proteomes" id="UP000293925"/>
    </source>
</evidence>